<feature type="transmembrane region" description="Helical" evidence="1">
    <location>
        <begin position="7"/>
        <end position="26"/>
    </location>
</feature>
<dbReference type="RefSeq" id="WP_168882312.1">
    <property type="nucleotide sequence ID" value="NZ_JABAIL010000003.1"/>
</dbReference>
<dbReference type="Proteomes" id="UP000585050">
    <property type="component" value="Unassembled WGS sequence"/>
</dbReference>
<evidence type="ECO:0000256" key="1">
    <source>
        <dbReference type="SAM" id="Phobius"/>
    </source>
</evidence>
<keyword evidence="1" id="KW-1133">Transmembrane helix</keyword>
<name>A0A7X8XVU1_9BACT</name>
<dbReference type="EMBL" id="JABAIL010000003">
    <property type="protein sequence ID" value="NLR91594.1"/>
    <property type="molecule type" value="Genomic_DNA"/>
</dbReference>
<keyword evidence="4" id="KW-1185">Reference proteome</keyword>
<keyword evidence="1" id="KW-0472">Membrane</keyword>
<organism evidence="3 4">
    <name type="scientific">Flammeovirga agarivorans</name>
    <dbReference type="NCBI Taxonomy" id="2726742"/>
    <lineage>
        <taxon>Bacteria</taxon>
        <taxon>Pseudomonadati</taxon>
        <taxon>Bacteroidota</taxon>
        <taxon>Cytophagia</taxon>
        <taxon>Cytophagales</taxon>
        <taxon>Flammeovirgaceae</taxon>
        <taxon>Flammeovirga</taxon>
    </lineage>
</organism>
<accession>A0A7X8XVU1</accession>
<sequence length="175" mass="19906">MKAFIKYSTFTIVILVVTIFSSYLYAPKWTYVKGRTALVWIMTHTVSSQPYATPNGIHPLLEKKLNLLIEKSRKEGINIRLVRGFRDLDTQAKLYAQGRTAPGGIVTNAIPGLSYHNYGWAIDVCPVENGALNWNSKHWNRVGELGEECGLKWGGRWTRLVDKPHFQLKISDIIF</sequence>
<evidence type="ECO:0000313" key="4">
    <source>
        <dbReference type="Proteomes" id="UP000585050"/>
    </source>
</evidence>
<dbReference type="Gene3D" id="3.30.1380.10">
    <property type="match status" value="1"/>
</dbReference>
<dbReference type="SUPFAM" id="SSF55166">
    <property type="entry name" value="Hedgehog/DD-peptidase"/>
    <property type="match status" value="1"/>
</dbReference>
<comment type="caution">
    <text evidence="3">The sequence shown here is derived from an EMBL/GenBank/DDBJ whole genome shotgun (WGS) entry which is preliminary data.</text>
</comment>
<feature type="domain" description="Peptidase M15C" evidence="2">
    <location>
        <begin position="112"/>
        <end position="168"/>
    </location>
</feature>
<dbReference type="GO" id="GO:0008233">
    <property type="term" value="F:peptidase activity"/>
    <property type="evidence" value="ECO:0007669"/>
    <property type="project" value="InterPro"/>
</dbReference>
<dbReference type="AlphaFoldDB" id="A0A7X8XVU1"/>
<gene>
    <name evidence="3" type="ORF">HGP29_10275</name>
</gene>
<dbReference type="InterPro" id="IPR039561">
    <property type="entry name" value="Peptidase_M15C"/>
</dbReference>
<dbReference type="CDD" id="cd14845">
    <property type="entry name" value="L-Ala-D-Glu_peptidase_like"/>
    <property type="match status" value="1"/>
</dbReference>
<dbReference type="Pfam" id="PF13539">
    <property type="entry name" value="Peptidase_M15_4"/>
    <property type="match status" value="1"/>
</dbReference>
<keyword evidence="1" id="KW-0812">Transmembrane</keyword>
<protein>
    <submittedName>
        <fullName evidence="3">M15 family metallopeptidase</fullName>
    </submittedName>
</protein>
<proteinExistence type="predicted"/>
<reference evidence="3 4" key="1">
    <citation type="submission" date="2020-04" db="EMBL/GenBank/DDBJ databases">
        <title>Flammeovirga sp. SR4, a novel species isolated from seawater.</title>
        <authorList>
            <person name="Wang X."/>
        </authorList>
    </citation>
    <scope>NUCLEOTIDE SEQUENCE [LARGE SCALE GENOMIC DNA]</scope>
    <source>
        <strain evidence="3 4">SR4</strain>
    </source>
</reference>
<evidence type="ECO:0000259" key="2">
    <source>
        <dbReference type="Pfam" id="PF13539"/>
    </source>
</evidence>
<dbReference type="InterPro" id="IPR009045">
    <property type="entry name" value="Zn_M74/Hedgehog-like"/>
</dbReference>
<evidence type="ECO:0000313" key="3">
    <source>
        <dbReference type="EMBL" id="NLR91594.1"/>
    </source>
</evidence>